<protein>
    <submittedName>
        <fullName evidence="3">RWD domain-containing protein</fullName>
    </submittedName>
</protein>
<dbReference type="Proteomes" id="UP001642464">
    <property type="component" value="Unassembled WGS sequence"/>
</dbReference>
<organism evidence="3 4">
    <name type="scientific">Durusdinium trenchii</name>
    <dbReference type="NCBI Taxonomy" id="1381693"/>
    <lineage>
        <taxon>Eukaryota</taxon>
        <taxon>Sar</taxon>
        <taxon>Alveolata</taxon>
        <taxon>Dinophyceae</taxon>
        <taxon>Suessiales</taxon>
        <taxon>Symbiodiniaceae</taxon>
        <taxon>Durusdinium</taxon>
    </lineage>
</organism>
<proteinExistence type="predicted"/>
<comment type="caution">
    <text evidence="3">The sequence shown here is derived from an EMBL/GenBank/DDBJ whole genome shotgun (WGS) entry which is preliminary data.</text>
</comment>
<keyword evidence="4" id="KW-1185">Reference proteome</keyword>
<feature type="domain" description="RWD" evidence="2">
    <location>
        <begin position="9"/>
        <end position="110"/>
    </location>
</feature>
<dbReference type="Pfam" id="PF05773">
    <property type="entry name" value="RWD"/>
    <property type="match status" value="1"/>
</dbReference>
<feature type="compositionally biased region" description="Basic residues" evidence="1">
    <location>
        <begin position="282"/>
        <end position="296"/>
    </location>
</feature>
<reference evidence="3 4" key="1">
    <citation type="submission" date="2024-02" db="EMBL/GenBank/DDBJ databases">
        <authorList>
            <person name="Chen Y."/>
            <person name="Shah S."/>
            <person name="Dougan E. K."/>
            <person name="Thang M."/>
            <person name="Chan C."/>
        </authorList>
    </citation>
    <scope>NUCLEOTIDE SEQUENCE [LARGE SCALE GENOMIC DNA]</scope>
</reference>
<dbReference type="InterPro" id="IPR016135">
    <property type="entry name" value="UBQ-conjugating_enzyme/RWD"/>
</dbReference>
<dbReference type="EMBL" id="CAXAMM010011925">
    <property type="protein sequence ID" value="CAK9027475.1"/>
    <property type="molecule type" value="Genomic_DNA"/>
</dbReference>
<dbReference type="Gene3D" id="3.10.110.10">
    <property type="entry name" value="Ubiquitin Conjugating Enzyme"/>
    <property type="match status" value="1"/>
</dbReference>
<sequence>MPLSEEASDELEALEGIFGSDFHWDGSKLNLNVAPEEDSEGFRYASVQLLVELPDGYPATEGPSVQIQPEEGDLDLSQLHDVVKNAAADAAGSVALFMVAEAVRDWLREFGRMERIPEPEDKDIGIEDDFDVDSEDLDGELIDALLEVLKGDAARCKELKRIRRMGAVEQKVALRAQLKMLSPEEREALVGSDSESDQEEEVQAPSVKLAPAQIECSAGHELTAFSARPPDYRKFDGDEYTCDVCGQDGEYRYGVYHCTKCFQQGGRQFDACPSCGGQRSSGKTKGKAKAKAGKKR</sequence>
<dbReference type="SMART" id="SM00591">
    <property type="entry name" value="RWD"/>
    <property type="match status" value="1"/>
</dbReference>
<feature type="region of interest" description="Disordered" evidence="1">
    <location>
        <begin position="274"/>
        <end position="296"/>
    </location>
</feature>
<evidence type="ECO:0000313" key="4">
    <source>
        <dbReference type="Proteomes" id="UP001642464"/>
    </source>
</evidence>
<name>A0ABP0KKW6_9DINO</name>
<evidence type="ECO:0000256" key="1">
    <source>
        <dbReference type="SAM" id="MobiDB-lite"/>
    </source>
</evidence>
<accession>A0ABP0KKW6</accession>
<evidence type="ECO:0000259" key="2">
    <source>
        <dbReference type="PROSITE" id="PS50908"/>
    </source>
</evidence>
<dbReference type="SUPFAM" id="SSF54495">
    <property type="entry name" value="UBC-like"/>
    <property type="match status" value="1"/>
</dbReference>
<dbReference type="PROSITE" id="PS50908">
    <property type="entry name" value="RWD"/>
    <property type="match status" value="1"/>
</dbReference>
<dbReference type="InterPro" id="IPR006575">
    <property type="entry name" value="RWD_dom"/>
</dbReference>
<gene>
    <name evidence="3" type="ORF">SCF082_LOCUS17932</name>
</gene>
<evidence type="ECO:0000313" key="3">
    <source>
        <dbReference type="EMBL" id="CAK9027475.1"/>
    </source>
</evidence>
<feature type="region of interest" description="Disordered" evidence="1">
    <location>
        <begin position="185"/>
        <end position="205"/>
    </location>
</feature>